<keyword evidence="3" id="KW-1185">Reference proteome</keyword>
<dbReference type="RefSeq" id="WP_108998472.1">
    <property type="nucleotide sequence ID" value="NZ_QEEX01000002.1"/>
</dbReference>
<evidence type="ECO:0000313" key="3">
    <source>
        <dbReference type="Proteomes" id="UP000244978"/>
    </source>
</evidence>
<dbReference type="GO" id="GO:0006629">
    <property type="term" value="P:lipid metabolic process"/>
    <property type="evidence" value="ECO:0007669"/>
    <property type="project" value="InterPro"/>
</dbReference>
<dbReference type="SUPFAM" id="SSF51695">
    <property type="entry name" value="PLC-like phosphodiesterases"/>
    <property type="match status" value="1"/>
</dbReference>
<comment type="caution">
    <text evidence="2">The sequence shown here is derived from an EMBL/GenBank/DDBJ whole genome shotgun (WGS) entry which is preliminary data.</text>
</comment>
<gene>
    <name evidence="2" type="ORF">DF220_13025</name>
</gene>
<dbReference type="AlphaFoldDB" id="A0A2U1SXB3"/>
<accession>A0A2U1SXB3</accession>
<organism evidence="2 3">
    <name type="scientific">Homoserinimonas hongtaonis</name>
    <dbReference type="NCBI Taxonomy" id="2079791"/>
    <lineage>
        <taxon>Bacteria</taxon>
        <taxon>Bacillati</taxon>
        <taxon>Actinomycetota</taxon>
        <taxon>Actinomycetes</taxon>
        <taxon>Micrococcales</taxon>
        <taxon>Microbacteriaceae</taxon>
        <taxon>Homoserinimonas</taxon>
    </lineage>
</organism>
<reference evidence="3" key="1">
    <citation type="submission" date="2018-04" db="EMBL/GenBank/DDBJ databases">
        <authorList>
            <person name="Liu S."/>
            <person name="Wang Z."/>
            <person name="Li J."/>
        </authorList>
    </citation>
    <scope>NUCLEOTIDE SEQUENCE [LARGE SCALE GENOMIC DNA]</scope>
    <source>
        <strain evidence="3">S1194</strain>
    </source>
</reference>
<dbReference type="GO" id="GO:0008081">
    <property type="term" value="F:phosphoric diester hydrolase activity"/>
    <property type="evidence" value="ECO:0007669"/>
    <property type="project" value="InterPro"/>
</dbReference>
<sequence>MATHYRARMNGSDRVALQVVRRGMTASAMTLGLVLVPILGPAAERSTAATMFGTLRAPGEPALIAGHRGDRSTAPENTIAALTAALAGPMVFVETDVRLTSDGVPVLIHDETVDRTTNGTGRVDEMTFAELRSLDAGSWFSSVHSGEHIPSLEEFLDLLAESRKKAMIELKGVWSPEAVSLVDSLLAESGMRSRVVLASFEPETLAAAQSHAPSVERAILGREMLTDPVAEVSAVGAIALITNAKVLAANPGLVDSLHDVGLGVLIYTLNEEQSWAEALAMGVDGIITDTPSSLDGWLADTAPGT</sequence>
<evidence type="ECO:0000259" key="1">
    <source>
        <dbReference type="PROSITE" id="PS51704"/>
    </source>
</evidence>
<name>A0A2U1SXB3_9MICO</name>
<dbReference type="Gene3D" id="3.20.20.190">
    <property type="entry name" value="Phosphatidylinositol (PI) phosphodiesterase"/>
    <property type="match status" value="1"/>
</dbReference>
<dbReference type="PANTHER" id="PTHR46211:SF1">
    <property type="entry name" value="GLYCEROPHOSPHODIESTER PHOSPHODIESTERASE, CYTOPLASMIC"/>
    <property type="match status" value="1"/>
</dbReference>
<dbReference type="Proteomes" id="UP000244978">
    <property type="component" value="Unassembled WGS sequence"/>
</dbReference>
<dbReference type="Pfam" id="PF03009">
    <property type="entry name" value="GDPD"/>
    <property type="match status" value="1"/>
</dbReference>
<proteinExistence type="predicted"/>
<dbReference type="InterPro" id="IPR017946">
    <property type="entry name" value="PLC-like_Pdiesterase_TIM-brl"/>
</dbReference>
<dbReference type="InterPro" id="IPR030395">
    <property type="entry name" value="GP_PDE_dom"/>
</dbReference>
<dbReference type="EMBL" id="QEEX01000002">
    <property type="protein sequence ID" value="PWB96274.1"/>
    <property type="molecule type" value="Genomic_DNA"/>
</dbReference>
<protein>
    <recommendedName>
        <fullName evidence="1">GP-PDE domain-containing protein</fullName>
    </recommendedName>
</protein>
<dbReference type="PANTHER" id="PTHR46211">
    <property type="entry name" value="GLYCEROPHOSPHORYL DIESTER PHOSPHODIESTERASE"/>
    <property type="match status" value="1"/>
</dbReference>
<feature type="domain" description="GP-PDE" evidence="1">
    <location>
        <begin position="62"/>
        <end position="298"/>
    </location>
</feature>
<dbReference type="PROSITE" id="PS51704">
    <property type="entry name" value="GP_PDE"/>
    <property type="match status" value="1"/>
</dbReference>
<evidence type="ECO:0000313" key="2">
    <source>
        <dbReference type="EMBL" id="PWB96274.1"/>
    </source>
</evidence>